<dbReference type="InterPro" id="IPR016181">
    <property type="entry name" value="Acyl_CoA_acyltransferase"/>
</dbReference>
<dbReference type="Proteomes" id="UP000620046">
    <property type="component" value="Unassembled WGS sequence"/>
</dbReference>
<proteinExistence type="predicted"/>
<dbReference type="RefSeq" id="WP_188794296.1">
    <property type="nucleotide sequence ID" value="NZ_BMJA01000001.1"/>
</dbReference>
<dbReference type="EMBL" id="BMJA01000001">
    <property type="protein sequence ID" value="GGA20077.1"/>
    <property type="molecule type" value="Genomic_DNA"/>
</dbReference>
<dbReference type="Gene3D" id="3.40.630.30">
    <property type="match status" value="1"/>
</dbReference>
<reference evidence="3" key="1">
    <citation type="journal article" date="2019" name="Int. J. Syst. Evol. Microbiol.">
        <title>The Global Catalogue of Microorganisms (GCM) 10K type strain sequencing project: providing services to taxonomists for standard genome sequencing and annotation.</title>
        <authorList>
            <consortium name="The Broad Institute Genomics Platform"/>
            <consortium name="The Broad Institute Genome Sequencing Center for Infectious Disease"/>
            <person name="Wu L."/>
            <person name="Ma J."/>
        </authorList>
    </citation>
    <scope>NUCLEOTIDE SEQUENCE [LARGE SCALE GENOMIC DNA]</scope>
    <source>
        <strain evidence="3">CGMCC 1.15439</strain>
    </source>
</reference>
<dbReference type="SUPFAM" id="SSF55729">
    <property type="entry name" value="Acyl-CoA N-acyltransferases (Nat)"/>
    <property type="match status" value="1"/>
</dbReference>
<protein>
    <submittedName>
        <fullName evidence="2">N-acetyltransferase</fullName>
    </submittedName>
</protein>
<sequence>MDMFEPVTIDTKRLRLRPLQQEDASIFFEVWSDPEAMRYFSFLPMQNMEQAHARVVEKLQSLGDGNSMICVIELLDTKEVLGDCTLFGGVAHSQRAEIGFCLRRRYWGNGYMAEAADALIEHGFNHAGLRRIEADVDPRNLSSIQLLERLGFKREGYLRERWMIGGEALDTVLYGLLRSDRYQV</sequence>
<dbReference type="InterPro" id="IPR051531">
    <property type="entry name" value="N-acetyltransferase"/>
</dbReference>
<feature type="domain" description="N-acetyltransferase" evidence="1">
    <location>
        <begin position="14"/>
        <end position="179"/>
    </location>
</feature>
<dbReference type="InterPro" id="IPR000182">
    <property type="entry name" value="GNAT_dom"/>
</dbReference>
<dbReference type="PANTHER" id="PTHR43792">
    <property type="entry name" value="GNAT FAMILY, PUTATIVE (AFU_ORTHOLOGUE AFUA_3G00765)-RELATED-RELATED"/>
    <property type="match status" value="1"/>
</dbReference>
<comment type="caution">
    <text evidence="2">The sequence shown here is derived from an EMBL/GenBank/DDBJ whole genome shotgun (WGS) entry which is preliminary data.</text>
</comment>
<accession>A0ABQ1FMT9</accession>
<dbReference type="Pfam" id="PF13302">
    <property type="entry name" value="Acetyltransf_3"/>
    <property type="match status" value="1"/>
</dbReference>
<name>A0ABQ1FMT9_9GAMM</name>
<evidence type="ECO:0000259" key="1">
    <source>
        <dbReference type="PROSITE" id="PS51186"/>
    </source>
</evidence>
<dbReference type="PROSITE" id="PS51186">
    <property type="entry name" value="GNAT"/>
    <property type="match status" value="1"/>
</dbReference>
<keyword evidence="3" id="KW-1185">Reference proteome</keyword>
<organism evidence="2 3">
    <name type="scientific">Dyella nitratireducens</name>
    <dbReference type="NCBI Taxonomy" id="1849580"/>
    <lineage>
        <taxon>Bacteria</taxon>
        <taxon>Pseudomonadati</taxon>
        <taxon>Pseudomonadota</taxon>
        <taxon>Gammaproteobacteria</taxon>
        <taxon>Lysobacterales</taxon>
        <taxon>Rhodanobacteraceae</taxon>
        <taxon>Dyella</taxon>
    </lineage>
</organism>
<evidence type="ECO:0000313" key="2">
    <source>
        <dbReference type="EMBL" id="GGA20077.1"/>
    </source>
</evidence>
<gene>
    <name evidence="2" type="ORF">GCM10010981_05120</name>
</gene>
<evidence type="ECO:0000313" key="3">
    <source>
        <dbReference type="Proteomes" id="UP000620046"/>
    </source>
</evidence>